<protein>
    <submittedName>
        <fullName evidence="1">Uncharacterized protein</fullName>
    </submittedName>
</protein>
<evidence type="ECO:0000313" key="1">
    <source>
        <dbReference type="EMBL" id="AII17254.1"/>
    </source>
</evidence>
<dbReference type="RefSeq" id="YP_009052375.1">
    <property type="nucleotide sequence ID" value="NC_024697.1"/>
</dbReference>
<accession>A0A076FG55</accession>
<dbReference type="GeneID" id="20041603"/>
<proteinExistence type="predicted"/>
<gene>
    <name evidence="1" type="ORF">AaV_301</name>
</gene>
<dbReference type="KEGG" id="vg:20041603"/>
<keyword evidence="2" id="KW-1185">Reference proteome</keyword>
<reference evidence="1 2" key="1">
    <citation type="journal article" date="2014" name="Virology">
        <title>Genome of brown tide virus (AaV), the little giant of the Megaviridae, elucidates NCLDV genome expansion and host-virus coevolution.</title>
        <authorList>
            <person name="Moniruzzaman M."/>
            <person name="LeCleir G.R."/>
            <person name="Brown C.M."/>
            <person name="Gobler C.J."/>
            <person name="Bidle K.D."/>
            <person name="Wilson W.H."/>
            <person name="Wilhelm S.W."/>
        </authorList>
    </citation>
    <scope>NUCLEOTIDE SEQUENCE [LARGE SCALE GENOMIC DNA]</scope>
    <source>
        <strain evidence="1">BtV-01</strain>
    </source>
</reference>
<dbReference type="Proteomes" id="UP000028667">
    <property type="component" value="Segment"/>
</dbReference>
<sequence length="64" mass="7867">MNMNQWPKDWSFDQEKEFNLLNYNIVDELYTLLKQEEEKLQYIKVSRSQRKSIDNSIDFSKIFS</sequence>
<dbReference type="EMBL" id="KJ645900">
    <property type="protein sequence ID" value="AII17254.1"/>
    <property type="molecule type" value="Genomic_DNA"/>
</dbReference>
<evidence type="ECO:0000313" key="2">
    <source>
        <dbReference type="Proteomes" id="UP000028667"/>
    </source>
</evidence>
<name>A0A076FG55_9VIRU</name>
<organism evidence="1 2">
    <name type="scientific">Aureococcus anophagefferens virus</name>
    <dbReference type="NCBI Taxonomy" id="1474867"/>
    <lineage>
        <taxon>Viruses</taxon>
        <taxon>Varidnaviria</taxon>
        <taxon>Bamfordvirae</taxon>
        <taxon>Nucleocytoviricota</taxon>
        <taxon>Megaviricetes</taxon>
        <taxon>Imitervirales</taxon>
        <taxon>Schizomimiviridae</taxon>
        <taxon>Kratosvirus</taxon>
        <taxon>Kratosvirus quantuckense</taxon>
    </lineage>
</organism>